<dbReference type="Proteomes" id="UP000516046">
    <property type="component" value="Chromosome"/>
</dbReference>
<dbReference type="RefSeq" id="WP_212506429.1">
    <property type="nucleotide sequence ID" value="NZ_CP060696.1"/>
</dbReference>
<protein>
    <submittedName>
        <fullName evidence="1">MtfA protein</fullName>
    </submittedName>
</protein>
<proteinExistence type="predicted"/>
<reference evidence="1 2" key="1">
    <citation type="submission" date="2020-08" db="EMBL/GenBank/DDBJ databases">
        <authorList>
            <person name="Ren C."/>
            <person name="Gu Y."/>
            <person name="Xu Y."/>
        </authorList>
    </citation>
    <scope>NUCLEOTIDE SEQUENCE [LARGE SCALE GENOMIC DNA]</scope>
    <source>
        <strain evidence="1 2">LBM18003</strain>
    </source>
</reference>
<sequence>MLGIKIGDKHTWRDWGLRLESYTIPMPEPQTKTIEVPGMSSVLDLTEVLTGTVPYKRRTLSFAFSCKDFSYEKWHAVYTEIANACHGQRRRIVLDTDPGYYYEGRCTVSSTKDNNVLSDITITVDAEPFKHELAATTAPWQWDGFNFLTGVIRDYGSIAVSGSKTLTLVGFSRREVPTFTCSAAIQITLGGKTYSLPAGESQNSDILISPGETPVTLTGTGTVSILLKGDYL</sequence>
<dbReference type="Gene3D" id="2.40.30.200">
    <property type="match status" value="1"/>
</dbReference>
<dbReference type="EMBL" id="CP060696">
    <property type="protein sequence ID" value="QNO17360.1"/>
    <property type="molecule type" value="Genomic_DNA"/>
</dbReference>
<evidence type="ECO:0000313" key="2">
    <source>
        <dbReference type="Proteomes" id="UP000516046"/>
    </source>
</evidence>
<keyword evidence="2" id="KW-1185">Reference proteome</keyword>
<dbReference type="KEGG" id="caml:H6X83_10450"/>
<gene>
    <name evidence="1" type="ORF">H6X83_10450</name>
</gene>
<organism evidence="1 2">
    <name type="scientific">Caproicibacterium amylolyticum</name>
    <dbReference type="NCBI Taxonomy" id="2766537"/>
    <lineage>
        <taxon>Bacteria</taxon>
        <taxon>Bacillati</taxon>
        <taxon>Bacillota</taxon>
        <taxon>Clostridia</taxon>
        <taxon>Eubacteriales</taxon>
        <taxon>Oscillospiraceae</taxon>
        <taxon>Caproicibacterium</taxon>
    </lineage>
</organism>
<accession>A0A7G9WF98</accession>
<evidence type="ECO:0000313" key="1">
    <source>
        <dbReference type="EMBL" id="QNO17360.1"/>
    </source>
</evidence>
<name>A0A7G9WF98_9FIRM</name>
<dbReference type="AlphaFoldDB" id="A0A7G9WF98"/>